<gene>
    <name evidence="8" type="ORF">ACHE_70053A</name>
</gene>
<dbReference type="KEGG" id="ache:ACHE_70053A"/>
<keyword evidence="3 6" id="KW-0812">Transmembrane</keyword>
<dbReference type="RefSeq" id="XP_043139732.1">
    <property type="nucleotide sequence ID" value="XM_043282344.1"/>
</dbReference>
<comment type="subcellular location">
    <subcellularLocation>
        <location evidence="1">Membrane</location>
        <topology evidence="1">Multi-pass membrane protein</topology>
    </subcellularLocation>
</comment>
<dbReference type="PROSITE" id="PS50850">
    <property type="entry name" value="MFS"/>
    <property type="match status" value="1"/>
</dbReference>
<evidence type="ECO:0000256" key="5">
    <source>
        <dbReference type="ARBA" id="ARBA00023136"/>
    </source>
</evidence>
<evidence type="ECO:0000313" key="9">
    <source>
        <dbReference type="Proteomes" id="UP000637239"/>
    </source>
</evidence>
<sequence>MSSKMEKETMERELEKADVTHEEAIHLAELTDDERRVEKKLLRRIDALIMPLVILVYLMNYIDRNNYAAARLQGLERDLSLNDAQYQTGLSILFVAYILMQVPSNLLLNYMGKPSLYLGGFTTAWGLVSTLTSQTKNYGDIVACRFLLGLVGAYYLTASFKAMTDSK</sequence>
<proteinExistence type="predicted"/>
<dbReference type="InterPro" id="IPR036259">
    <property type="entry name" value="MFS_trans_sf"/>
</dbReference>
<dbReference type="PANTHER" id="PTHR43791">
    <property type="entry name" value="PERMEASE-RELATED"/>
    <property type="match status" value="1"/>
</dbReference>
<evidence type="ECO:0000256" key="4">
    <source>
        <dbReference type="ARBA" id="ARBA00022989"/>
    </source>
</evidence>
<evidence type="ECO:0000256" key="2">
    <source>
        <dbReference type="ARBA" id="ARBA00022448"/>
    </source>
</evidence>
<dbReference type="GO" id="GO:0016020">
    <property type="term" value="C:membrane"/>
    <property type="evidence" value="ECO:0007669"/>
    <property type="project" value="UniProtKB-SubCell"/>
</dbReference>
<evidence type="ECO:0000259" key="7">
    <source>
        <dbReference type="PROSITE" id="PS50850"/>
    </source>
</evidence>
<dbReference type="InterPro" id="IPR020846">
    <property type="entry name" value="MFS_dom"/>
</dbReference>
<dbReference type="PANTHER" id="PTHR43791:SF78">
    <property type="entry name" value="TRANSPORTER, PUTATIVE (AFU_ORTHOLOGUE AFUA_3G01370)-RELATED"/>
    <property type="match status" value="1"/>
</dbReference>
<dbReference type="Gene3D" id="1.20.1250.20">
    <property type="entry name" value="MFS general substrate transporter like domains"/>
    <property type="match status" value="1"/>
</dbReference>
<feature type="transmembrane region" description="Helical" evidence="6">
    <location>
        <begin position="89"/>
        <end position="108"/>
    </location>
</feature>
<dbReference type="Proteomes" id="UP000637239">
    <property type="component" value="Chromosome 7"/>
</dbReference>
<evidence type="ECO:0000256" key="3">
    <source>
        <dbReference type="ARBA" id="ARBA00022692"/>
    </source>
</evidence>
<name>A0A7R7VV52_ASPCH</name>
<dbReference type="GeneID" id="66985568"/>
<dbReference type="EMBL" id="AP024422">
    <property type="protein sequence ID" value="BCR91210.1"/>
    <property type="molecule type" value="Genomic_DNA"/>
</dbReference>
<dbReference type="GO" id="GO:0022857">
    <property type="term" value="F:transmembrane transporter activity"/>
    <property type="evidence" value="ECO:0007669"/>
    <property type="project" value="InterPro"/>
</dbReference>
<protein>
    <recommendedName>
        <fullName evidence="7">Major facilitator superfamily (MFS) profile domain-containing protein</fullName>
    </recommendedName>
</protein>
<feature type="domain" description="Major facilitator superfamily (MFS) profile" evidence="7">
    <location>
        <begin position="49"/>
        <end position="167"/>
    </location>
</feature>
<organism evidence="8 9">
    <name type="scientific">Aspergillus chevalieri</name>
    <name type="common">Eurotium chevalieri</name>
    <dbReference type="NCBI Taxonomy" id="182096"/>
    <lineage>
        <taxon>Eukaryota</taxon>
        <taxon>Fungi</taxon>
        <taxon>Dikarya</taxon>
        <taxon>Ascomycota</taxon>
        <taxon>Pezizomycotina</taxon>
        <taxon>Eurotiomycetes</taxon>
        <taxon>Eurotiomycetidae</taxon>
        <taxon>Eurotiales</taxon>
        <taxon>Aspergillaceae</taxon>
        <taxon>Aspergillus</taxon>
        <taxon>Aspergillus subgen. Aspergillus</taxon>
    </lineage>
</organism>
<dbReference type="AlphaFoldDB" id="A0A7R7VV52"/>
<evidence type="ECO:0000313" key="8">
    <source>
        <dbReference type="EMBL" id="BCR91210.1"/>
    </source>
</evidence>
<keyword evidence="2" id="KW-0813">Transport</keyword>
<reference evidence="8" key="1">
    <citation type="submission" date="2021-01" db="EMBL/GenBank/DDBJ databases">
        <authorList>
            <consortium name="Aspergillus chevalieri M1 genome sequencing consortium"/>
            <person name="Kazuki M."/>
            <person name="Futagami T."/>
        </authorList>
    </citation>
    <scope>NUCLEOTIDE SEQUENCE</scope>
    <source>
        <strain evidence="8">M1</strain>
    </source>
</reference>
<keyword evidence="9" id="KW-1185">Reference proteome</keyword>
<keyword evidence="5 6" id="KW-0472">Membrane</keyword>
<feature type="transmembrane region" description="Helical" evidence="6">
    <location>
        <begin position="138"/>
        <end position="157"/>
    </location>
</feature>
<accession>A0A7R7VV52</accession>
<reference evidence="8" key="2">
    <citation type="submission" date="2021-02" db="EMBL/GenBank/DDBJ databases">
        <title>Aspergillus chevalieri M1 genome sequence.</title>
        <authorList>
            <person name="Kadooka C."/>
            <person name="Mori K."/>
            <person name="Futagami T."/>
        </authorList>
    </citation>
    <scope>NUCLEOTIDE SEQUENCE</scope>
    <source>
        <strain evidence="8">M1</strain>
    </source>
</reference>
<keyword evidence="4 6" id="KW-1133">Transmembrane helix</keyword>
<feature type="transmembrane region" description="Helical" evidence="6">
    <location>
        <begin position="45"/>
        <end position="62"/>
    </location>
</feature>
<dbReference type="SUPFAM" id="SSF103473">
    <property type="entry name" value="MFS general substrate transporter"/>
    <property type="match status" value="1"/>
</dbReference>
<dbReference type="InterPro" id="IPR011701">
    <property type="entry name" value="MFS"/>
</dbReference>
<evidence type="ECO:0000256" key="6">
    <source>
        <dbReference type="SAM" id="Phobius"/>
    </source>
</evidence>
<evidence type="ECO:0000256" key="1">
    <source>
        <dbReference type="ARBA" id="ARBA00004141"/>
    </source>
</evidence>
<dbReference type="Pfam" id="PF07690">
    <property type="entry name" value="MFS_1"/>
    <property type="match status" value="1"/>
</dbReference>